<organism evidence="2">
    <name type="scientific">Fagus sylvatica</name>
    <name type="common">Beechnut</name>
    <dbReference type="NCBI Taxonomy" id="28930"/>
    <lineage>
        <taxon>Eukaryota</taxon>
        <taxon>Viridiplantae</taxon>
        <taxon>Streptophyta</taxon>
        <taxon>Embryophyta</taxon>
        <taxon>Tracheophyta</taxon>
        <taxon>Spermatophyta</taxon>
        <taxon>Magnoliopsida</taxon>
        <taxon>eudicotyledons</taxon>
        <taxon>Gunneridae</taxon>
        <taxon>Pentapetalae</taxon>
        <taxon>rosids</taxon>
        <taxon>fabids</taxon>
        <taxon>Fagales</taxon>
        <taxon>Fagaceae</taxon>
        <taxon>Fagus</taxon>
    </lineage>
</organism>
<dbReference type="AlphaFoldDB" id="A0A2N9EK61"/>
<proteinExistence type="predicted"/>
<name>A0A2N9EK61_FAGSY</name>
<reference evidence="2" key="1">
    <citation type="submission" date="2018-02" db="EMBL/GenBank/DDBJ databases">
        <authorList>
            <person name="Cohen D.B."/>
            <person name="Kent A.D."/>
        </authorList>
    </citation>
    <scope>NUCLEOTIDE SEQUENCE</scope>
</reference>
<dbReference type="EMBL" id="OIVN01000138">
    <property type="protein sequence ID" value="SPC75004.1"/>
    <property type="molecule type" value="Genomic_DNA"/>
</dbReference>
<evidence type="ECO:0000313" key="3">
    <source>
        <dbReference type="EMBL" id="SPC88812.1"/>
    </source>
</evidence>
<evidence type="ECO:0000313" key="5">
    <source>
        <dbReference type="EMBL" id="SPD09971.1"/>
    </source>
</evidence>
<gene>
    <name evidence="3" type="ORF">FSB_LOCUS16694</name>
    <name evidence="2" type="ORF">FSB_LOCUS2886</name>
    <name evidence="4" type="ORF">FSB_LOCUS36430</name>
    <name evidence="5" type="ORF">FSB_LOCUS37853</name>
</gene>
<accession>A0A2N9EK61</accession>
<protein>
    <submittedName>
        <fullName evidence="2">Uncharacterized protein</fullName>
    </submittedName>
</protein>
<dbReference type="EMBL" id="OIVN01003066">
    <property type="protein sequence ID" value="SPD08548.1"/>
    <property type="molecule type" value="Genomic_DNA"/>
</dbReference>
<sequence>MVYCDGDGAVDGGGDKIAWEGEMGRGEEGEGGDGRGVVVERGLGRRQTAGCRGGWCRRLC</sequence>
<dbReference type="EMBL" id="OIVN01003273">
    <property type="protein sequence ID" value="SPD09971.1"/>
    <property type="molecule type" value="Genomic_DNA"/>
</dbReference>
<feature type="compositionally biased region" description="Basic and acidic residues" evidence="1">
    <location>
        <begin position="14"/>
        <end position="28"/>
    </location>
</feature>
<evidence type="ECO:0000313" key="2">
    <source>
        <dbReference type="EMBL" id="SPC75004.1"/>
    </source>
</evidence>
<feature type="region of interest" description="Disordered" evidence="1">
    <location>
        <begin position="14"/>
        <end position="37"/>
    </location>
</feature>
<evidence type="ECO:0000313" key="4">
    <source>
        <dbReference type="EMBL" id="SPD08548.1"/>
    </source>
</evidence>
<dbReference type="EMBL" id="OIVN01001021">
    <property type="protein sequence ID" value="SPC88812.1"/>
    <property type="molecule type" value="Genomic_DNA"/>
</dbReference>
<evidence type="ECO:0000256" key="1">
    <source>
        <dbReference type="SAM" id="MobiDB-lite"/>
    </source>
</evidence>